<dbReference type="EMBL" id="OV696690">
    <property type="protein sequence ID" value="CAH1266470.1"/>
    <property type="molecule type" value="Genomic_DNA"/>
</dbReference>
<keyword evidence="7 9" id="KW-0472">Membrane</keyword>
<proteinExistence type="inferred from homology"/>
<dbReference type="SUPFAM" id="SSF103473">
    <property type="entry name" value="MFS general substrate transporter"/>
    <property type="match status" value="1"/>
</dbReference>
<feature type="transmembrane region" description="Helical" evidence="9">
    <location>
        <begin position="467"/>
        <end position="484"/>
    </location>
</feature>
<dbReference type="PANTHER" id="PTHR11654">
    <property type="entry name" value="OLIGOPEPTIDE TRANSPORTER-RELATED"/>
    <property type="match status" value="1"/>
</dbReference>
<evidence type="ECO:0000256" key="8">
    <source>
        <dbReference type="SAM" id="MobiDB-lite"/>
    </source>
</evidence>
<keyword evidence="4" id="KW-0813">Transport</keyword>
<feature type="transmembrane region" description="Helical" evidence="9">
    <location>
        <begin position="783"/>
        <end position="802"/>
    </location>
</feature>
<organism evidence="10 11">
    <name type="scientific">Branchiostoma lanceolatum</name>
    <name type="common">Common lancelet</name>
    <name type="synonym">Amphioxus lanceolatum</name>
    <dbReference type="NCBI Taxonomy" id="7740"/>
    <lineage>
        <taxon>Eukaryota</taxon>
        <taxon>Metazoa</taxon>
        <taxon>Chordata</taxon>
        <taxon>Cephalochordata</taxon>
        <taxon>Leptocardii</taxon>
        <taxon>Amphioxiformes</taxon>
        <taxon>Branchiostomatidae</taxon>
        <taxon>Branchiostoma</taxon>
    </lineage>
</organism>
<evidence type="ECO:0000256" key="3">
    <source>
        <dbReference type="ARBA" id="ARBA00022692"/>
    </source>
</evidence>
<dbReference type="GO" id="GO:0016020">
    <property type="term" value="C:membrane"/>
    <property type="evidence" value="ECO:0007669"/>
    <property type="project" value="UniProtKB-SubCell"/>
</dbReference>
<feature type="transmembrane region" description="Helical" evidence="9">
    <location>
        <begin position="844"/>
        <end position="865"/>
    </location>
</feature>
<keyword evidence="4" id="KW-0769">Symport</keyword>
<evidence type="ECO:0000256" key="4">
    <source>
        <dbReference type="ARBA" id="ARBA00022847"/>
    </source>
</evidence>
<dbReference type="Gene3D" id="1.20.1250.20">
    <property type="entry name" value="MFS general substrate transporter like domains"/>
    <property type="match status" value="3"/>
</dbReference>
<comment type="subcellular location">
    <subcellularLocation>
        <location evidence="1">Membrane</location>
        <topology evidence="1">Multi-pass membrane protein</topology>
    </subcellularLocation>
</comment>
<dbReference type="GO" id="GO:0015833">
    <property type="term" value="P:peptide transport"/>
    <property type="evidence" value="ECO:0007669"/>
    <property type="project" value="UniProtKB-KW"/>
</dbReference>
<feature type="transmembrane region" description="Helical" evidence="9">
    <location>
        <begin position="168"/>
        <end position="189"/>
    </location>
</feature>
<gene>
    <name evidence="10" type="primary">SLC15A1</name>
    <name evidence="10" type="ORF">BLAG_LOCUS20058</name>
</gene>
<dbReference type="AlphaFoldDB" id="A0A8J9ZZM0"/>
<evidence type="ECO:0000256" key="6">
    <source>
        <dbReference type="ARBA" id="ARBA00022989"/>
    </source>
</evidence>
<dbReference type="OrthoDB" id="205993at2759"/>
<feature type="transmembrane region" description="Helical" evidence="9">
    <location>
        <begin position="814"/>
        <end position="832"/>
    </location>
</feature>
<feature type="transmembrane region" description="Helical" evidence="9">
    <location>
        <begin position="137"/>
        <end position="156"/>
    </location>
</feature>
<keyword evidence="3 9" id="KW-0812">Transmembrane</keyword>
<accession>A0A8J9ZZM0</accession>
<comment type="similarity">
    <text evidence="2">Belongs to the major facilitator superfamily. Proton-dependent oligopeptide transporter (POT/PTR) (TC 2.A.17) family.</text>
</comment>
<keyword evidence="11" id="KW-1185">Reference proteome</keyword>
<dbReference type="Proteomes" id="UP000838412">
    <property type="component" value="Chromosome 5"/>
</dbReference>
<keyword evidence="5" id="KW-0571">Peptide transport</keyword>
<evidence type="ECO:0000256" key="5">
    <source>
        <dbReference type="ARBA" id="ARBA00022856"/>
    </source>
</evidence>
<dbReference type="Pfam" id="PF00854">
    <property type="entry name" value="PTR2"/>
    <property type="match status" value="3"/>
</dbReference>
<dbReference type="InterPro" id="IPR000109">
    <property type="entry name" value="POT_fam"/>
</dbReference>
<feature type="transmembrane region" description="Helical" evidence="9">
    <location>
        <begin position="201"/>
        <end position="223"/>
    </location>
</feature>
<evidence type="ECO:0000256" key="1">
    <source>
        <dbReference type="ARBA" id="ARBA00004141"/>
    </source>
</evidence>
<keyword evidence="6 9" id="KW-1133">Transmembrane helix</keyword>
<feature type="transmembrane region" description="Helical" evidence="9">
    <location>
        <begin position="550"/>
        <end position="567"/>
    </location>
</feature>
<evidence type="ECO:0000313" key="11">
    <source>
        <dbReference type="Proteomes" id="UP000838412"/>
    </source>
</evidence>
<feature type="region of interest" description="Disordered" evidence="8">
    <location>
        <begin position="1"/>
        <end position="31"/>
    </location>
</feature>
<dbReference type="GO" id="GO:0015293">
    <property type="term" value="F:symporter activity"/>
    <property type="evidence" value="ECO:0007669"/>
    <property type="project" value="UniProtKB-KW"/>
</dbReference>
<sequence length="899" mass="99085">MLSKGEEKGSCDSGVSSNGSNGGSLKQPNNSKRATLEIVPLLKSPPPKEQGGSSIKNVFTRNGQFPGCVYFIIAHVFCERASYYSSRAILVLYLTRFLDFDEDAATAMYHAFVMLCYLSAPIGAMVADGWLGKYKTILCSCFIYAAGSITMAITALPPLGAPDKVGPLIALLLISLGIGGLGPSVSAFGGDQFSANQEGMIQLYFNMFFFSTNAGAVIFVYLIPQLHSDVQCYGDDCYSLAFGVTAGLILAATCQMQAAITEVDTWAKSYSMAANVGKTKDMVISCRREAVKPPPLTLRGETIERVSSFKLLGVIVTNDLSWGLHVDYMLSKVRPRVHYLRLSRRAGLPVDVLLQIYTTFIRPVLEYGSPVWGGLPRGLSDEIEKVQKTCCRIIGFPYDQLPTLGKRRREADARELGRVVADDTHPCRQFLSALKNKFTSQSREKRNHWLDWASDNYERDLVEDIKIVLHVMVLFLPLPIFFALSEQYGSRWTLQAEKMDGSLGPIGNIKPDQMQVTTALLILIFIPTFKGIVYPLLAKCNLLVKPLQRMGAGMFLVGASFLIAGLIELRLERTPITVPPVGKADLRIIHTSPCDLKVQGENNYNVTLSFAQTSGYQRLDAGSQDLTLVCAGYPDLKTTVNLKSQSKLTVAVRVQNGELKDIQFYDAERRPKQAVSQVRLLLFMLDEALDNDANIILEGPHKYTILRVAGTSDTNLISMVPGSYRVLVAHNDSNYERVPQELIVKTGGVYTTILMLNNTQGRLATFQDVSPYQMSMLWQIPQYVVLTAGSVLFCVTVLEFSFTQAPDSMKSVMQAIWLLSSGFGNLITFTVADLRLFASRSSEFFFFAGLMGVVDIIFIILAVRYKYVTPRSGKDDELALVAGTAINARDDEFGSGISP</sequence>
<reference evidence="10" key="1">
    <citation type="submission" date="2022-01" db="EMBL/GenBank/DDBJ databases">
        <authorList>
            <person name="Braso-Vives M."/>
        </authorList>
    </citation>
    <scope>NUCLEOTIDE SEQUENCE</scope>
</reference>
<protein>
    <submittedName>
        <fullName evidence="10">SLC15A1 protein</fullName>
    </submittedName>
</protein>
<name>A0A8J9ZZM0_BRALA</name>
<dbReference type="InterPro" id="IPR036259">
    <property type="entry name" value="MFS_trans_sf"/>
</dbReference>
<evidence type="ECO:0000256" key="9">
    <source>
        <dbReference type="SAM" id="Phobius"/>
    </source>
</evidence>
<feature type="transmembrane region" description="Helical" evidence="9">
    <location>
        <begin position="107"/>
        <end position="130"/>
    </location>
</feature>
<evidence type="ECO:0000256" key="7">
    <source>
        <dbReference type="ARBA" id="ARBA00023136"/>
    </source>
</evidence>
<feature type="transmembrane region" description="Helical" evidence="9">
    <location>
        <begin position="519"/>
        <end position="538"/>
    </location>
</feature>
<evidence type="ECO:0000256" key="2">
    <source>
        <dbReference type="ARBA" id="ARBA00005982"/>
    </source>
</evidence>
<evidence type="ECO:0000313" key="10">
    <source>
        <dbReference type="EMBL" id="CAH1266470.1"/>
    </source>
</evidence>
<keyword evidence="5" id="KW-0653">Protein transport</keyword>
<feature type="compositionally biased region" description="Basic and acidic residues" evidence="8">
    <location>
        <begin position="1"/>
        <end position="10"/>
    </location>
</feature>